<keyword evidence="11" id="KW-0007">Acetylation</keyword>
<evidence type="ECO:0000256" key="5">
    <source>
        <dbReference type="ARBA" id="ARBA00022527"/>
    </source>
</evidence>
<feature type="domain" description="Protein kinase" evidence="16">
    <location>
        <begin position="29"/>
        <end position="306"/>
    </location>
</feature>
<dbReference type="FunFam" id="3.10.20.90:FF:000043">
    <property type="entry name" value="serine/threonine-protein kinase OSR1 isoform X1"/>
    <property type="match status" value="1"/>
</dbReference>
<evidence type="ECO:0000256" key="13">
    <source>
        <dbReference type="ARBA" id="ARBA00048679"/>
    </source>
</evidence>
<evidence type="ECO:0000256" key="8">
    <source>
        <dbReference type="ARBA" id="ARBA00022741"/>
    </source>
</evidence>
<comment type="catalytic activity">
    <reaction evidence="13">
        <text>L-seryl-[protein] + ATP = O-phospho-L-seryl-[protein] + ADP + H(+)</text>
        <dbReference type="Rhea" id="RHEA:17989"/>
        <dbReference type="Rhea" id="RHEA-COMP:9863"/>
        <dbReference type="Rhea" id="RHEA-COMP:11604"/>
        <dbReference type="ChEBI" id="CHEBI:15378"/>
        <dbReference type="ChEBI" id="CHEBI:29999"/>
        <dbReference type="ChEBI" id="CHEBI:30616"/>
        <dbReference type="ChEBI" id="CHEBI:83421"/>
        <dbReference type="ChEBI" id="CHEBI:456216"/>
        <dbReference type="EC" id="2.7.11.1"/>
    </reaction>
</comment>
<dbReference type="PROSITE" id="PS00107">
    <property type="entry name" value="PROTEIN_KINASE_ATP"/>
    <property type="match status" value="1"/>
</dbReference>
<evidence type="ECO:0000256" key="7">
    <source>
        <dbReference type="ARBA" id="ARBA00022679"/>
    </source>
</evidence>
<evidence type="ECO:0000256" key="11">
    <source>
        <dbReference type="ARBA" id="ARBA00022990"/>
    </source>
</evidence>
<dbReference type="Pfam" id="PF00069">
    <property type="entry name" value="Pkinase"/>
    <property type="match status" value="1"/>
</dbReference>
<dbReference type="GO" id="GO:0010820">
    <property type="term" value="P:positive regulation of T cell chemotaxis"/>
    <property type="evidence" value="ECO:0007669"/>
    <property type="project" value="TreeGrafter"/>
</dbReference>
<evidence type="ECO:0000256" key="1">
    <source>
        <dbReference type="ARBA" id="ARBA00004496"/>
    </source>
</evidence>
<dbReference type="Gene3D" id="3.10.20.90">
    <property type="entry name" value="Phosphatidylinositol 3-kinase Catalytic Subunit, Chain A, domain 1"/>
    <property type="match status" value="1"/>
</dbReference>
<dbReference type="SUPFAM" id="SSF56112">
    <property type="entry name" value="Protein kinase-like (PK-like)"/>
    <property type="match status" value="1"/>
</dbReference>
<evidence type="ECO:0000256" key="3">
    <source>
        <dbReference type="ARBA" id="ARBA00012513"/>
    </source>
</evidence>
<keyword evidence="9" id="KW-0418">Kinase</keyword>
<dbReference type="Gene3D" id="3.30.200.20">
    <property type="entry name" value="Phosphorylase Kinase, domain 1"/>
    <property type="match status" value="1"/>
</dbReference>
<evidence type="ECO:0000313" key="17">
    <source>
        <dbReference type="Ensembl" id="ENSENLP00000016680.1"/>
    </source>
</evidence>
<evidence type="ECO:0000256" key="4">
    <source>
        <dbReference type="ARBA" id="ARBA00022490"/>
    </source>
</evidence>
<dbReference type="EC" id="2.7.11.1" evidence="3"/>
<feature type="compositionally biased region" description="Basic and acidic residues" evidence="15">
    <location>
        <begin position="322"/>
        <end position="335"/>
    </location>
</feature>
<comment type="catalytic activity">
    <reaction evidence="12">
        <text>L-threonyl-[protein] + ATP = O-phospho-L-threonyl-[protein] + ADP + H(+)</text>
        <dbReference type="Rhea" id="RHEA:46608"/>
        <dbReference type="Rhea" id="RHEA-COMP:11060"/>
        <dbReference type="Rhea" id="RHEA-COMP:11605"/>
        <dbReference type="ChEBI" id="CHEBI:15378"/>
        <dbReference type="ChEBI" id="CHEBI:30013"/>
        <dbReference type="ChEBI" id="CHEBI:30616"/>
        <dbReference type="ChEBI" id="CHEBI:61977"/>
        <dbReference type="ChEBI" id="CHEBI:456216"/>
        <dbReference type="EC" id="2.7.11.1"/>
    </reaction>
</comment>
<evidence type="ECO:0000256" key="6">
    <source>
        <dbReference type="ARBA" id="ARBA00022553"/>
    </source>
</evidence>
<feature type="binding site" evidence="14">
    <location>
        <position position="58"/>
    </location>
    <ligand>
        <name>ATP</name>
        <dbReference type="ChEBI" id="CHEBI:30616"/>
    </ligand>
</feature>
<keyword evidence="18" id="KW-1185">Reference proteome</keyword>
<protein>
    <recommendedName>
        <fullName evidence="3">non-specific serine/threonine protein kinase</fullName>
        <ecNumber evidence="3">2.7.11.1</ecNumber>
    </recommendedName>
</protein>
<evidence type="ECO:0000256" key="9">
    <source>
        <dbReference type="ARBA" id="ARBA00022777"/>
    </source>
</evidence>
<reference evidence="17" key="3">
    <citation type="submission" date="2025-09" db="UniProtKB">
        <authorList>
            <consortium name="Ensembl"/>
        </authorList>
    </citation>
    <scope>IDENTIFICATION</scope>
</reference>
<dbReference type="InterPro" id="IPR024678">
    <property type="entry name" value="Kinase_OSR1/WNK_CCT"/>
</dbReference>
<reference evidence="17" key="2">
    <citation type="submission" date="2025-08" db="UniProtKB">
        <authorList>
            <consortium name="Ensembl"/>
        </authorList>
    </citation>
    <scope>IDENTIFICATION</scope>
</reference>
<evidence type="ECO:0000256" key="12">
    <source>
        <dbReference type="ARBA" id="ARBA00047899"/>
    </source>
</evidence>
<keyword evidence="4" id="KW-0963">Cytoplasm</keyword>
<reference evidence="17" key="1">
    <citation type="submission" date="2021-04" db="EMBL/GenBank/DDBJ databases">
        <authorList>
            <consortium name="Wellcome Sanger Institute Data Sharing"/>
        </authorList>
    </citation>
    <scope>NUCLEOTIDE SEQUENCE [LARGE SCALE GENOMIC DNA]</scope>
</reference>
<evidence type="ECO:0000259" key="16">
    <source>
        <dbReference type="PROSITE" id="PS50011"/>
    </source>
</evidence>
<dbReference type="FunFam" id="3.30.200.20:FF:000114">
    <property type="entry name" value="serine/threonine-protein kinase OSR1 isoform X1"/>
    <property type="match status" value="1"/>
</dbReference>
<dbReference type="Ensembl" id="ENSENLT00000017295.1">
    <property type="protein sequence ID" value="ENSENLP00000016680.1"/>
    <property type="gene ID" value="ENSENLG00000007683.1"/>
</dbReference>
<feature type="region of interest" description="Disordered" evidence="15">
    <location>
        <begin position="294"/>
        <end position="339"/>
    </location>
</feature>
<evidence type="ECO:0000313" key="18">
    <source>
        <dbReference type="Proteomes" id="UP000472264"/>
    </source>
</evidence>
<evidence type="ECO:0000256" key="14">
    <source>
        <dbReference type="PROSITE-ProRule" id="PRU10141"/>
    </source>
</evidence>
<dbReference type="GO" id="GO:0005524">
    <property type="term" value="F:ATP binding"/>
    <property type="evidence" value="ECO:0007669"/>
    <property type="project" value="UniProtKB-UniRule"/>
</dbReference>
<sequence length="449" mass="49984">MADQGDSPAAVHHPQPALTTSWPISRESYELQEVIGSGATAVVQAALCTPRQERVAIKRINLEKCHTSMDELLKEIQAMSQCNHPNIVTYYTSFVVKDELWLVMKLLSGGSMLDIIKHTSKDEDRNRALDEPIIATILKEVLEGLDYLHRNGQIHRDVKAGNILLGEDGSVQIADFGVSAFLATGGDMTRNKVRKTFVGTPCWMAPEVMEQVRGYDFKADIWSFGITAIELATGSAPYHRYPPMKVLMLTLQNDPPTLETGVEDKEVLKKYGKSFRKLITMCLQKDPAKRLVRRVPGSSGHLHKTEDGDWEWSDDELDERSEEGKAAVHQGRNEENANTVPIEGLSIQHPEVRDSITLVSPFRNSRKELNDIRFEFTPGRDTADGVSQELFSAGLVNGHDVVIVAANLQKIVDDPITYKVLTFKLASCCDDMEIPDEVKLIGFAQLSVS</sequence>
<dbReference type="AlphaFoldDB" id="A0A665UBF0"/>
<keyword evidence="10 14" id="KW-0067">ATP-binding</keyword>
<keyword evidence="7" id="KW-0808">Transferase</keyword>
<evidence type="ECO:0000256" key="15">
    <source>
        <dbReference type="SAM" id="MobiDB-lite"/>
    </source>
</evidence>
<dbReference type="InterPro" id="IPR011009">
    <property type="entry name" value="Kinase-like_dom_sf"/>
</dbReference>
<organism evidence="17 18">
    <name type="scientific">Echeneis naucrates</name>
    <name type="common">Live sharksucker</name>
    <dbReference type="NCBI Taxonomy" id="173247"/>
    <lineage>
        <taxon>Eukaryota</taxon>
        <taxon>Metazoa</taxon>
        <taxon>Chordata</taxon>
        <taxon>Craniata</taxon>
        <taxon>Vertebrata</taxon>
        <taxon>Euteleostomi</taxon>
        <taxon>Actinopterygii</taxon>
        <taxon>Neopterygii</taxon>
        <taxon>Teleostei</taxon>
        <taxon>Neoteleostei</taxon>
        <taxon>Acanthomorphata</taxon>
        <taxon>Carangaria</taxon>
        <taxon>Carangiformes</taxon>
        <taxon>Echeneidae</taxon>
        <taxon>Echeneis</taxon>
    </lineage>
</organism>
<dbReference type="GO" id="GO:0004674">
    <property type="term" value="F:protein serine/threonine kinase activity"/>
    <property type="evidence" value="ECO:0007669"/>
    <property type="project" value="UniProtKB-KW"/>
</dbReference>
<dbReference type="GO" id="GO:0005829">
    <property type="term" value="C:cytosol"/>
    <property type="evidence" value="ECO:0007669"/>
    <property type="project" value="TreeGrafter"/>
</dbReference>
<dbReference type="PANTHER" id="PTHR48012">
    <property type="entry name" value="STERILE20-LIKE KINASE, ISOFORM B-RELATED"/>
    <property type="match status" value="1"/>
</dbReference>
<dbReference type="InterPro" id="IPR000719">
    <property type="entry name" value="Prot_kinase_dom"/>
</dbReference>
<evidence type="ECO:0000256" key="10">
    <source>
        <dbReference type="ARBA" id="ARBA00022840"/>
    </source>
</evidence>
<comment type="subcellular location">
    <subcellularLocation>
        <location evidence="1">Cytoplasm</location>
    </subcellularLocation>
</comment>
<dbReference type="PANTHER" id="PTHR48012:SF14">
    <property type="entry name" value="STE20_SPS1-RELATED PROLINE-ALANINE-RICH PROTEIN KINASE"/>
    <property type="match status" value="1"/>
</dbReference>
<feature type="compositionally biased region" description="Acidic residues" evidence="15">
    <location>
        <begin position="308"/>
        <end position="321"/>
    </location>
</feature>
<dbReference type="GO" id="GO:0035556">
    <property type="term" value="P:intracellular signal transduction"/>
    <property type="evidence" value="ECO:0007669"/>
    <property type="project" value="TreeGrafter"/>
</dbReference>
<dbReference type="Gene3D" id="1.10.510.10">
    <property type="entry name" value="Transferase(Phosphotransferase) domain 1"/>
    <property type="match status" value="1"/>
</dbReference>
<accession>A0A665UBF0</accession>
<keyword evidence="8 14" id="KW-0547">Nucleotide-binding</keyword>
<proteinExistence type="inferred from homology"/>
<gene>
    <name evidence="17" type="primary">stk39</name>
</gene>
<evidence type="ECO:0000256" key="2">
    <source>
        <dbReference type="ARBA" id="ARBA00008874"/>
    </source>
</evidence>
<dbReference type="FunFam" id="1.10.510.10:FF:000068">
    <property type="entry name" value="STE20/SPS1-related proline-alanine-rich protein kinase"/>
    <property type="match status" value="1"/>
</dbReference>
<dbReference type="Pfam" id="PF12202">
    <property type="entry name" value="OSR1_C"/>
    <property type="match status" value="1"/>
</dbReference>
<keyword evidence="5" id="KW-0723">Serine/threonine-protein kinase</keyword>
<dbReference type="InterPro" id="IPR050629">
    <property type="entry name" value="STE20/SPS1-PAK"/>
</dbReference>
<comment type="similarity">
    <text evidence="2">Belongs to the protein kinase superfamily. STE Ser/Thr protein kinase family. STE20 subfamily.</text>
</comment>
<dbReference type="InterPro" id="IPR017441">
    <property type="entry name" value="Protein_kinase_ATP_BS"/>
</dbReference>
<name>A0A665UBF0_ECHNA</name>
<dbReference type="SMART" id="SM00220">
    <property type="entry name" value="S_TKc"/>
    <property type="match status" value="1"/>
</dbReference>
<keyword evidence="6" id="KW-0597">Phosphoprotein</keyword>
<dbReference type="CDD" id="cd06610">
    <property type="entry name" value="STKc_OSR1_SPAK"/>
    <property type="match status" value="1"/>
</dbReference>
<dbReference type="PROSITE" id="PS50011">
    <property type="entry name" value="PROTEIN_KINASE_DOM"/>
    <property type="match status" value="1"/>
</dbReference>
<dbReference type="Proteomes" id="UP000472264">
    <property type="component" value="Chromosome 21"/>
</dbReference>